<feature type="chain" id="PRO_5037477369" evidence="1">
    <location>
        <begin position="25"/>
        <end position="164"/>
    </location>
</feature>
<reference evidence="2 3" key="1">
    <citation type="journal article" date="2021" name="Microorganisms">
        <title>Acidisoma silvae sp. nov. and Acidisomacellulosilytica sp. nov., Two Acidophilic Bacteria Isolated from Decaying Wood, Hydrolyzing Cellulose and Producing Poly-3-hydroxybutyrate.</title>
        <authorList>
            <person name="Mieszkin S."/>
            <person name="Pouder E."/>
            <person name="Uroz S."/>
            <person name="Simon-Colin C."/>
            <person name="Alain K."/>
        </authorList>
    </citation>
    <scope>NUCLEOTIDE SEQUENCE [LARGE SCALE GENOMIC DNA]</scope>
    <source>
        <strain evidence="2 3">HW T5.17</strain>
    </source>
</reference>
<evidence type="ECO:0000313" key="3">
    <source>
        <dbReference type="Proteomes" id="UP000721844"/>
    </source>
</evidence>
<evidence type="ECO:0000313" key="2">
    <source>
        <dbReference type="EMBL" id="MCB8881801.1"/>
    </source>
</evidence>
<dbReference type="Gene3D" id="2.60.40.1890">
    <property type="entry name" value="PCu(A)C copper chaperone"/>
    <property type="match status" value="1"/>
</dbReference>
<evidence type="ECO:0000256" key="1">
    <source>
        <dbReference type="SAM" id="SignalP"/>
    </source>
</evidence>
<gene>
    <name evidence="2" type="ORF">ACELLULO517_16255</name>
</gene>
<protein>
    <submittedName>
        <fullName evidence="2">Copper chaperone PCu(A)C</fullName>
    </submittedName>
</protein>
<dbReference type="RefSeq" id="WP_227308464.1">
    <property type="nucleotide sequence ID" value="NZ_JAESVA010000005.1"/>
</dbReference>
<dbReference type="PANTHER" id="PTHR36302">
    <property type="entry name" value="BLR7088 PROTEIN"/>
    <property type="match status" value="1"/>
</dbReference>
<sequence>MRRMAGLSMAAGFLSLAVTIPAFAADSTGIVVTAAWSRITPIATIPAVVYLTVTDSGAPDQLTAAATPIAQTASLHQSHLVNGLMVMDPVTDLPVSSGHPLMLSPDGYHIMLEGLSHSLTVGETFPLTLTFAHAGPVKVTVTVQPMTYMPPAPIGAPAMSGMKM</sequence>
<keyword evidence="1" id="KW-0732">Signal</keyword>
<dbReference type="SUPFAM" id="SSF110087">
    <property type="entry name" value="DR1885-like metal-binding protein"/>
    <property type="match status" value="1"/>
</dbReference>
<dbReference type="InterPro" id="IPR058248">
    <property type="entry name" value="Lxx211020-like"/>
</dbReference>
<accession>A0A963Z3D7</accession>
<dbReference type="InterPro" id="IPR036182">
    <property type="entry name" value="PCuAC_sf"/>
</dbReference>
<feature type="signal peptide" evidence="1">
    <location>
        <begin position="1"/>
        <end position="24"/>
    </location>
</feature>
<keyword evidence="3" id="KW-1185">Reference proteome</keyword>
<dbReference type="AlphaFoldDB" id="A0A963Z3D7"/>
<dbReference type="PANTHER" id="PTHR36302:SF1">
    <property type="entry name" value="COPPER CHAPERONE PCU(A)C"/>
    <property type="match status" value="1"/>
</dbReference>
<proteinExistence type="predicted"/>
<dbReference type="Proteomes" id="UP000721844">
    <property type="component" value="Unassembled WGS sequence"/>
</dbReference>
<comment type="caution">
    <text evidence="2">The sequence shown here is derived from an EMBL/GenBank/DDBJ whole genome shotgun (WGS) entry which is preliminary data.</text>
</comment>
<dbReference type="EMBL" id="JAESVA010000005">
    <property type="protein sequence ID" value="MCB8881801.1"/>
    <property type="molecule type" value="Genomic_DNA"/>
</dbReference>
<organism evidence="2 3">
    <name type="scientific">Acidisoma cellulosilyticum</name>
    <dbReference type="NCBI Taxonomy" id="2802395"/>
    <lineage>
        <taxon>Bacteria</taxon>
        <taxon>Pseudomonadati</taxon>
        <taxon>Pseudomonadota</taxon>
        <taxon>Alphaproteobacteria</taxon>
        <taxon>Acetobacterales</taxon>
        <taxon>Acidocellaceae</taxon>
        <taxon>Acidisoma</taxon>
    </lineage>
</organism>
<dbReference type="Pfam" id="PF04314">
    <property type="entry name" value="PCuAC"/>
    <property type="match status" value="1"/>
</dbReference>
<name>A0A963Z3D7_9PROT</name>
<dbReference type="InterPro" id="IPR007410">
    <property type="entry name" value="LpqE-like"/>
</dbReference>